<evidence type="ECO:0000256" key="3">
    <source>
        <dbReference type="ARBA" id="ARBA00022448"/>
    </source>
</evidence>
<evidence type="ECO:0000256" key="6">
    <source>
        <dbReference type="ARBA" id="ARBA00023136"/>
    </source>
</evidence>
<comment type="caution">
    <text evidence="9">The sequence shown here is derived from an EMBL/GenBank/DDBJ whole genome shotgun (WGS) entry which is preliminary data.</text>
</comment>
<evidence type="ECO:0000313" key="9">
    <source>
        <dbReference type="EMBL" id="MFC7579828.1"/>
    </source>
</evidence>
<dbReference type="Gene3D" id="1.20.1080.10">
    <property type="entry name" value="Glycerol uptake facilitator protein"/>
    <property type="match status" value="1"/>
</dbReference>
<feature type="transmembrane region" description="Helical" evidence="8">
    <location>
        <begin position="117"/>
        <end position="139"/>
    </location>
</feature>
<keyword evidence="10" id="KW-1185">Reference proteome</keyword>
<feature type="transmembrane region" description="Helical" evidence="8">
    <location>
        <begin position="167"/>
        <end position="189"/>
    </location>
</feature>
<feature type="transmembrane region" description="Helical" evidence="8">
    <location>
        <begin position="195"/>
        <end position="219"/>
    </location>
</feature>
<dbReference type="InterPro" id="IPR023271">
    <property type="entry name" value="Aquaporin-like"/>
</dbReference>
<gene>
    <name evidence="9" type="ORF">ACFQWG_01100</name>
</gene>
<dbReference type="InterPro" id="IPR050363">
    <property type="entry name" value="MIP/Aquaporin"/>
</dbReference>
<evidence type="ECO:0000256" key="2">
    <source>
        <dbReference type="ARBA" id="ARBA00006175"/>
    </source>
</evidence>
<feature type="transmembrane region" description="Helical" evidence="8">
    <location>
        <begin position="245"/>
        <end position="269"/>
    </location>
</feature>
<comment type="subcellular location">
    <subcellularLocation>
        <location evidence="1">Membrane</location>
        <topology evidence="1">Multi-pass membrane protein</topology>
    </subcellularLocation>
</comment>
<accession>A0ABW2SJJ1</accession>
<organism evidence="9 10">
    <name type="scientific">Schaalia naturae</name>
    <dbReference type="NCBI Taxonomy" id="635203"/>
    <lineage>
        <taxon>Bacteria</taxon>
        <taxon>Bacillati</taxon>
        <taxon>Actinomycetota</taxon>
        <taxon>Actinomycetes</taxon>
        <taxon>Actinomycetales</taxon>
        <taxon>Actinomycetaceae</taxon>
        <taxon>Schaalia</taxon>
    </lineage>
</organism>
<dbReference type="PRINTS" id="PR00783">
    <property type="entry name" value="MINTRINSICP"/>
</dbReference>
<reference evidence="10" key="1">
    <citation type="journal article" date="2019" name="Int. J. Syst. Evol. Microbiol.">
        <title>The Global Catalogue of Microorganisms (GCM) 10K type strain sequencing project: providing services to taxonomists for standard genome sequencing and annotation.</title>
        <authorList>
            <consortium name="The Broad Institute Genomics Platform"/>
            <consortium name="The Broad Institute Genome Sequencing Center for Infectious Disease"/>
            <person name="Wu L."/>
            <person name="Ma J."/>
        </authorList>
    </citation>
    <scope>NUCLEOTIDE SEQUENCE [LARGE SCALE GENOMIC DNA]</scope>
    <source>
        <strain evidence="10">CCUG 56698</strain>
    </source>
</reference>
<evidence type="ECO:0000256" key="1">
    <source>
        <dbReference type="ARBA" id="ARBA00004141"/>
    </source>
</evidence>
<proteinExistence type="inferred from homology"/>
<evidence type="ECO:0000256" key="8">
    <source>
        <dbReference type="SAM" id="Phobius"/>
    </source>
</evidence>
<evidence type="ECO:0000313" key="10">
    <source>
        <dbReference type="Proteomes" id="UP001596527"/>
    </source>
</evidence>
<keyword evidence="4 7" id="KW-0812">Transmembrane</keyword>
<evidence type="ECO:0000256" key="7">
    <source>
        <dbReference type="RuleBase" id="RU000477"/>
    </source>
</evidence>
<comment type="similarity">
    <text evidence="2 7">Belongs to the MIP/aquaporin (TC 1.A.8) family.</text>
</comment>
<dbReference type="PROSITE" id="PS00221">
    <property type="entry name" value="MIP"/>
    <property type="match status" value="1"/>
</dbReference>
<keyword evidence="3 7" id="KW-0813">Transport</keyword>
<sequence>MFTTLLPLESAIPANPTTWDIFSSEFLGTMILILLGAGVCATNNLLKSKGHGGGWLMINFGWGLAVYMGVYAAWKTGGHLNPAVTIAKVVAHGYNPDVTLNGAAIGAGGVAVTFANVMIYILAQMLGAFVGAVLAYLAFKKQFDASGEVDPGAKLGVFATAPESRSYGWNVVTEALGTFVLIVFVLVAGGTPTQVGPLAVALIIVVIGTSLGGPTGYAINPARDLAPRIAHAILPIKGKGSSDWAYAWVPIVGPIIGAILATVVVYGLGMAA</sequence>
<dbReference type="SUPFAM" id="SSF81338">
    <property type="entry name" value="Aquaporin-like"/>
    <property type="match status" value="1"/>
</dbReference>
<dbReference type="PANTHER" id="PTHR43829">
    <property type="entry name" value="AQUAPORIN OR AQUAGLYCEROPORIN RELATED"/>
    <property type="match status" value="1"/>
</dbReference>
<dbReference type="Pfam" id="PF00230">
    <property type="entry name" value="MIP"/>
    <property type="match status" value="2"/>
</dbReference>
<dbReference type="InterPro" id="IPR022357">
    <property type="entry name" value="MIP_CS"/>
</dbReference>
<evidence type="ECO:0000256" key="5">
    <source>
        <dbReference type="ARBA" id="ARBA00022989"/>
    </source>
</evidence>
<dbReference type="Proteomes" id="UP001596527">
    <property type="component" value="Unassembled WGS sequence"/>
</dbReference>
<dbReference type="PANTHER" id="PTHR43829:SF9">
    <property type="entry name" value="AQUAPORIN-9"/>
    <property type="match status" value="1"/>
</dbReference>
<feature type="transmembrane region" description="Helical" evidence="8">
    <location>
        <begin position="53"/>
        <end position="74"/>
    </location>
</feature>
<dbReference type="EMBL" id="JBHTEF010000001">
    <property type="protein sequence ID" value="MFC7579828.1"/>
    <property type="molecule type" value="Genomic_DNA"/>
</dbReference>
<keyword evidence="6 8" id="KW-0472">Membrane</keyword>
<dbReference type="RefSeq" id="WP_380971345.1">
    <property type="nucleotide sequence ID" value="NZ_JBHTEF010000001.1"/>
</dbReference>
<evidence type="ECO:0000256" key="4">
    <source>
        <dbReference type="ARBA" id="ARBA00022692"/>
    </source>
</evidence>
<name>A0ABW2SJJ1_9ACTO</name>
<protein>
    <submittedName>
        <fullName evidence="9">MIP/aquaporin family protein</fullName>
    </submittedName>
</protein>
<keyword evidence="5 8" id="KW-1133">Transmembrane helix</keyword>
<feature type="transmembrane region" description="Helical" evidence="8">
    <location>
        <begin position="26"/>
        <end position="46"/>
    </location>
</feature>
<dbReference type="InterPro" id="IPR000425">
    <property type="entry name" value="MIP"/>
</dbReference>